<dbReference type="Gene3D" id="2.60.40.1190">
    <property type="match status" value="1"/>
</dbReference>
<evidence type="ECO:0000256" key="2">
    <source>
        <dbReference type="ARBA" id="ARBA00022525"/>
    </source>
</evidence>
<dbReference type="InterPro" id="IPR013540">
    <property type="entry name" value="ChitinaseA_N"/>
</dbReference>
<reference evidence="5 6" key="1">
    <citation type="journal article" date="2009" name="Int. J. Syst. Evol. Microbiol.">
        <title>Paenibacillus contaminans sp. nov., isolated from a contaminated laboratory plate.</title>
        <authorList>
            <person name="Chou J.H."/>
            <person name="Lee J.H."/>
            <person name="Lin M.C."/>
            <person name="Chang P.S."/>
            <person name="Arun A.B."/>
            <person name="Young C.C."/>
            <person name="Chen W.M."/>
        </authorList>
    </citation>
    <scope>NUCLEOTIDE SEQUENCE [LARGE SCALE GENOMIC DNA]</scope>
    <source>
        <strain evidence="5 6">CKOBP-6</strain>
    </source>
</reference>
<dbReference type="Pfam" id="PF08329">
    <property type="entry name" value="ChitinaseA_N"/>
    <property type="match status" value="1"/>
</dbReference>
<organism evidence="5 6">
    <name type="scientific">Paenibacillus contaminans</name>
    <dbReference type="NCBI Taxonomy" id="450362"/>
    <lineage>
        <taxon>Bacteria</taxon>
        <taxon>Bacillati</taxon>
        <taxon>Bacillota</taxon>
        <taxon>Bacilli</taxon>
        <taxon>Bacillales</taxon>
        <taxon>Paenibacillaceae</taxon>
        <taxon>Paenibacillus</taxon>
    </lineage>
</organism>
<dbReference type="InterPro" id="IPR055372">
    <property type="entry name" value="CBM96"/>
</dbReference>
<dbReference type="CDD" id="cd09621">
    <property type="entry name" value="CBM9_like_5"/>
    <property type="match status" value="1"/>
</dbReference>
<dbReference type="Proteomes" id="UP000250369">
    <property type="component" value="Unassembled WGS sequence"/>
</dbReference>
<dbReference type="InterPro" id="IPR017853">
    <property type="entry name" value="GH"/>
</dbReference>
<dbReference type="GO" id="GO:0006032">
    <property type="term" value="P:chitin catabolic process"/>
    <property type="evidence" value="ECO:0007669"/>
    <property type="project" value="InterPro"/>
</dbReference>
<dbReference type="InterPro" id="IPR014756">
    <property type="entry name" value="Ig_E-set"/>
</dbReference>
<dbReference type="PANTHER" id="PTHR12631:SF10">
    <property type="entry name" value="BETA-XYLOSIDASE-LIKE PROTEIN-RELATED"/>
    <property type="match status" value="1"/>
</dbReference>
<keyword evidence="2" id="KW-0964">Secreted</keyword>
<dbReference type="Gene3D" id="3.20.20.80">
    <property type="entry name" value="Glycosidases"/>
    <property type="match status" value="1"/>
</dbReference>
<evidence type="ECO:0000256" key="1">
    <source>
        <dbReference type="ARBA" id="ARBA00004613"/>
    </source>
</evidence>
<evidence type="ECO:0000313" key="5">
    <source>
        <dbReference type="EMBL" id="RAV16106.1"/>
    </source>
</evidence>
<dbReference type="EMBL" id="QMFB01000022">
    <property type="protein sequence ID" value="RAV16106.1"/>
    <property type="molecule type" value="Genomic_DNA"/>
</dbReference>
<proteinExistence type="predicted"/>
<evidence type="ECO:0000256" key="3">
    <source>
        <dbReference type="ARBA" id="ARBA00022729"/>
    </source>
</evidence>
<evidence type="ECO:0000259" key="4">
    <source>
        <dbReference type="PROSITE" id="PS50853"/>
    </source>
</evidence>
<comment type="subcellular location">
    <subcellularLocation>
        <location evidence="1">Secreted</location>
    </subcellularLocation>
</comment>
<protein>
    <recommendedName>
        <fullName evidence="4">Fibronectin type-III domain-containing protein</fullName>
    </recommendedName>
</protein>
<name>A0A329MAF0_9BACL</name>
<dbReference type="CDD" id="cd00063">
    <property type="entry name" value="FN3"/>
    <property type="match status" value="2"/>
</dbReference>
<dbReference type="InterPro" id="IPR058094">
    <property type="entry name" value="Ig-like_OmpL47-like"/>
</dbReference>
<keyword evidence="3" id="KW-0732">Signal</keyword>
<dbReference type="Gene3D" id="2.60.40.10">
    <property type="entry name" value="Immunoglobulins"/>
    <property type="match status" value="4"/>
</dbReference>
<dbReference type="InterPro" id="IPR051923">
    <property type="entry name" value="Glycosyl_Hydrolase_39"/>
</dbReference>
<dbReference type="SUPFAM" id="SSF49344">
    <property type="entry name" value="CBD9-like"/>
    <property type="match status" value="1"/>
</dbReference>
<dbReference type="InterPro" id="IPR013783">
    <property type="entry name" value="Ig-like_fold"/>
</dbReference>
<evidence type="ECO:0000313" key="6">
    <source>
        <dbReference type="Proteomes" id="UP000250369"/>
    </source>
</evidence>
<dbReference type="PANTHER" id="PTHR12631">
    <property type="entry name" value="ALPHA-L-IDURONIDASE"/>
    <property type="match status" value="1"/>
</dbReference>
<dbReference type="SUPFAM" id="SSF51445">
    <property type="entry name" value="(Trans)glycosidases"/>
    <property type="match status" value="1"/>
</dbReference>
<dbReference type="PROSITE" id="PS50853">
    <property type="entry name" value="FN3"/>
    <property type="match status" value="2"/>
</dbReference>
<dbReference type="Gene3D" id="3.30.1920.20">
    <property type="match status" value="2"/>
</dbReference>
<dbReference type="GO" id="GO:0005576">
    <property type="term" value="C:extracellular region"/>
    <property type="evidence" value="ECO:0007669"/>
    <property type="project" value="UniProtKB-SubCell"/>
</dbReference>
<dbReference type="Pfam" id="PF00041">
    <property type="entry name" value="fn3"/>
    <property type="match status" value="2"/>
</dbReference>
<dbReference type="Pfam" id="PF24517">
    <property type="entry name" value="CBM96"/>
    <property type="match status" value="2"/>
</dbReference>
<gene>
    <name evidence="5" type="ORF">DQG23_29385</name>
</gene>
<accession>A0A329MAF0</accession>
<sequence length="1963" mass="212772">MKALAKSFRRALFGIQGNSSRKSRRVAPSKGGCMLLRKKLSSLNKTFGVRGMFRNMRSKTGIRILGLSLTAVLLHSLVLPFVPRWNDNTQVFAADSAATQSLSPAAVQLNPIEDTYVNAGGAANNNYGSSSQLLVKNYDVDGNLNRQAYMKYDLSSFAGEIGSAKLKVYAVDSENSTIGVQVYGMEDDTWKENTATWNTKPGFEHYIANINVGKTAGWYEIDVTAFVKSQMALDRKASFALVEQAAKGHAVSINSRENTANPPYLELSPERMNGNAPNWSGGSNVRISSASATSLQLNWTAVTDPAGVTGYTVYQNGSVVGTVAGTATSYTVTGLQADKKYTFKVEAGNASNQWSNDGPYVTMTMPGPNRTVLPPVADTYVNGGSGANNNYGSSVTLAVKKYDADINLNRQAYMKYDLQSFSGEIGSAKLKVYAFDNENSTIGMQAYGMENDSWQENAVNWNSKPDIDHYIGSVNVGKTAGWHEYDVTAFVKRQAALDGTAGFALVEQAAQGHAVSVNSRENAVNRPYLELSADRVNAGSPVWPNGGTLNVSNITETGLQLDWSSAEDTAGVTGYTLYRNGTVLATVDASVTSYAVTGLQVGQKVTFKVEAGNALNKWSNDGPYATAETPATKLVQVRPGNIFMDGEPIQFKVSTARPAVTWAVYDYEGAFVSEGVVPSVQNEAFLSVPFSDFGYFTLHIKAELAGSDPILIKTPFAVLSPLAEAGNEPSPFGIAAHTHRIPAASTADVINMMKAAGIQMVRDGIEWNGIEKQKGVYSFTPLPDRYMTMLNDKHFDFTLMTGFNNPLYDNNSTPYTDEGREGFANYVKAYADYYDGQLDAVEVYNEFDGGFGDRGTGPADSKPEYYFPLLKKTYETVKAAHPDLPVIGMVMGIDLVWMEKVFQLGGMQYLDGISIHPYVYPGAPELLEANIKSVQDLIRKYNNGQLKPLWISEFGWPTEFDNRGVDERTQANYLIRGYVVSIASGIEQVMWYDFMNDGVKIDYNEDNFGIIRHPNDKLGAYTPKPAYVSFATMTRALAGARFVSRESTDSDIRSYVFDRDGAEVRTLWSAGSTIPVAIRTANPIQITDMMGNSHTYTPFNGNVFVTLSDEPYFVEGEIAEIVKDSTFALRGEPARVGDSMAFELVTDNTTSAAFDFSLNVEGGTYPITTGSGQKTVQKIGVPNANEPGTRSVTGVLKKGSDTIGLIRSSASALQPYEVKVRPVITDLGTMSKSLLVGIKNESQSNALQVQKVEWRFGTQSGTKELNATISADSSASVDIPLTGFGLGASSVIKVTVYFDGFDPFTYEGTAEFNPIIQGSVIVDGSLDPETSAAPSTIDLSKGTVKMTGYQGAGDLSGSVWLNYDSSHMYLTARIKDDTLSSPFAEADIWKNDSVQFAVSSGLPGESQYWYEYGISQTPEGPQIYRWITPPGVAKGAVTNGNLQISRDENQKYTIYELALPWSELTPIKAEKNGVISFSMLVNDNDGNGRKGYIEWGGGIGDGKQTSKFRAMQWIVTDDTPPTTVVQLEGTKRNDWYVTGVKASLIAADDKSGVAATVYSLDGGTSWQPYSAPLSFDQDGRYSIEYRSTDNAGNEEAANLSRLDIDMTPPVTTASVSPAQPDGLRNKYVQPVTVTLSASDAWSGVAATEFSLDNGSTWQPYANPIIVAQDGEHRLLYRSTDQAGHVELEKTIAFHIDMTVPTAAVAYSTTAPTNQPVIATITPSEPVTITNNGGANSFTFLANGSFTFEFVDEAGNRGTATAVVNNIGSSAGGAPGKPVLSDDNGHDTGLLDGSYQVKMNLWWGNNGTIYKLYENDVLIDTQTLADRSPDAQSTVTSVTYKSNGTYRYVAELTNAFGTTRSDVLTVRVKDAAPGKPVLSDDNWDGDGNFSVSMNMWWGTNGTTYRLYENGVLIDTQTLSDRSPQAQSAMTAIQGRQAGTYEYRCELVNEAGMTSSETRTVKVRR</sequence>
<comment type="caution">
    <text evidence="5">The sequence shown here is derived from an EMBL/GenBank/DDBJ whole genome shotgun (WGS) entry which is preliminary data.</text>
</comment>
<dbReference type="SUPFAM" id="SSF81296">
    <property type="entry name" value="E set domains"/>
    <property type="match status" value="2"/>
</dbReference>
<dbReference type="InterPro" id="IPR036116">
    <property type="entry name" value="FN3_sf"/>
</dbReference>
<dbReference type="NCBIfam" id="NF047446">
    <property type="entry name" value="barrel_OmpL47"/>
    <property type="match status" value="2"/>
</dbReference>
<feature type="domain" description="Fibronectin type-III" evidence="4">
    <location>
        <begin position="281"/>
        <end position="368"/>
    </location>
</feature>
<dbReference type="SUPFAM" id="SSF49265">
    <property type="entry name" value="Fibronectin type III"/>
    <property type="match status" value="2"/>
</dbReference>
<dbReference type="GO" id="GO:0004568">
    <property type="term" value="F:chitinase activity"/>
    <property type="evidence" value="ECO:0007669"/>
    <property type="project" value="InterPro"/>
</dbReference>
<keyword evidence="6" id="KW-1185">Reference proteome</keyword>
<dbReference type="SMART" id="SM00060">
    <property type="entry name" value="FN3"/>
    <property type="match status" value="2"/>
</dbReference>
<feature type="domain" description="Fibronectin type-III" evidence="4">
    <location>
        <begin position="545"/>
        <end position="632"/>
    </location>
</feature>
<dbReference type="InterPro" id="IPR003961">
    <property type="entry name" value="FN3_dom"/>
</dbReference>
<dbReference type="NCBIfam" id="NF033679">
    <property type="entry name" value="DNRLRE_dom"/>
    <property type="match status" value="2"/>
</dbReference>